<dbReference type="AlphaFoldDB" id="A0A480B0S9"/>
<dbReference type="EMBL" id="BJCL01000027">
    <property type="protein sequence ID" value="GCL66182.1"/>
    <property type="molecule type" value="Genomic_DNA"/>
</dbReference>
<dbReference type="OrthoDB" id="8858699at2"/>
<name>A0A480B0S9_9BURK</name>
<evidence type="ECO:0008006" key="4">
    <source>
        <dbReference type="Google" id="ProtNLM"/>
    </source>
</evidence>
<proteinExistence type="predicted"/>
<gene>
    <name evidence="2" type="ORF">AQPW35_52630</name>
</gene>
<evidence type="ECO:0000256" key="1">
    <source>
        <dbReference type="SAM" id="MobiDB-lite"/>
    </source>
</evidence>
<dbReference type="Pfam" id="PF13318">
    <property type="entry name" value="AtzG-like"/>
    <property type="match status" value="1"/>
</dbReference>
<evidence type="ECO:0000313" key="2">
    <source>
        <dbReference type="EMBL" id="GCL66182.1"/>
    </source>
</evidence>
<evidence type="ECO:0000313" key="3">
    <source>
        <dbReference type="Proteomes" id="UP000301751"/>
    </source>
</evidence>
<dbReference type="RefSeq" id="WP_137735883.1">
    <property type="nucleotide sequence ID" value="NZ_BJCL01000027.1"/>
</dbReference>
<dbReference type="InterPro" id="IPR025148">
    <property type="entry name" value="AtzG-like"/>
</dbReference>
<sequence length="67" mass="6884">MDHTAYIDAAAATLGLKITAEQRPGVTRFFTLAADMAALVNGLPLTPADESGNVFQPVSPDLGEGAP</sequence>
<organism evidence="2 3">
    <name type="scientific">Pseudaquabacterium pictum</name>
    <dbReference type="NCBI Taxonomy" id="2315236"/>
    <lineage>
        <taxon>Bacteria</taxon>
        <taxon>Pseudomonadati</taxon>
        <taxon>Pseudomonadota</taxon>
        <taxon>Betaproteobacteria</taxon>
        <taxon>Burkholderiales</taxon>
        <taxon>Sphaerotilaceae</taxon>
        <taxon>Pseudaquabacterium</taxon>
    </lineage>
</organism>
<protein>
    <recommendedName>
        <fullName evidence="4">DUF4089 domain-containing protein</fullName>
    </recommendedName>
</protein>
<dbReference type="Proteomes" id="UP000301751">
    <property type="component" value="Unassembled WGS sequence"/>
</dbReference>
<keyword evidence="3" id="KW-1185">Reference proteome</keyword>
<reference evidence="3" key="1">
    <citation type="submission" date="2019-03" db="EMBL/GenBank/DDBJ databases">
        <title>Aquabacterium pictum sp.nov., the first bacteriochlorophyll a-containing freshwater bacterium in the genus Aquabacterium of the class Betaproteobacteria.</title>
        <authorList>
            <person name="Hirose S."/>
            <person name="Tank M."/>
            <person name="Hara E."/>
            <person name="Tamaki H."/>
            <person name="Takaichi S."/>
            <person name="Haruta S."/>
            <person name="Hanada S."/>
        </authorList>
    </citation>
    <scope>NUCLEOTIDE SEQUENCE [LARGE SCALE GENOMIC DNA]</scope>
    <source>
        <strain evidence="3">W35</strain>
    </source>
</reference>
<comment type="caution">
    <text evidence="2">The sequence shown here is derived from an EMBL/GenBank/DDBJ whole genome shotgun (WGS) entry which is preliminary data.</text>
</comment>
<accession>A0A480B0S9</accession>
<feature type="region of interest" description="Disordered" evidence="1">
    <location>
        <begin position="47"/>
        <end position="67"/>
    </location>
</feature>